<keyword evidence="3" id="KW-0808">Transferase</keyword>
<organism evidence="7">
    <name type="scientific">marine metagenome</name>
    <dbReference type="NCBI Taxonomy" id="408172"/>
    <lineage>
        <taxon>unclassified sequences</taxon>
        <taxon>metagenomes</taxon>
        <taxon>ecological metagenomes</taxon>
    </lineage>
</organism>
<evidence type="ECO:0000256" key="4">
    <source>
        <dbReference type="ARBA" id="ARBA00022917"/>
    </source>
</evidence>
<dbReference type="GO" id="GO:0005829">
    <property type="term" value="C:cytosol"/>
    <property type="evidence" value="ECO:0007669"/>
    <property type="project" value="TreeGrafter"/>
</dbReference>
<dbReference type="SUPFAM" id="SSF50486">
    <property type="entry name" value="FMT C-terminal domain-like"/>
    <property type="match status" value="1"/>
</dbReference>
<dbReference type="InterPro" id="IPR044135">
    <property type="entry name" value="Met-tRNA-FMT_C"/>
</dbReference>
<evidence type="ECO:0000313" key="7">
    <source>
        <dbReference type="EMBL" id="SVA88727.1"/>
    </source>
</evidence>
<proteinExistence type="inferred from homology"/>
<feature type="non-terminal residue" evidence="7">
    <location>
        <position position="1"/>
    </location>
</feature>
<evidence type="ECO:0000256" key="3">
    <source>
        <dbReference type="ARBA" id="ARBA00022679"/>
    </source>
</evidence>
<dbReference type="PANTHER" id="PTHR11138">
    <property type="entry name" value="METHIONYL-TRNA FORMYLTRANSFERASE"/>
    <property type="match status" value="1"/>
</dbReference>
<feature type="domain" description="Formyl transferase C-terminal" evidence="6">
    <location>
        <begin position="174"/>
        <end position="272"/>
    </location>
</feature>
<dbReference type="CDD" id="cd08646">
    <property type="entry name" value="FMT_core_Met-tRNA-FMT_N"/>
    <property type="match status" value="1"/>
</dbReference>
<comment type="similarity">
    <text evidence="1">Belongs to the Fmt family.</text>
</comment>
<dbReference type="Pfam" id="PF00551">
    <property type="entry name" value="Formyl_trans_N"/>
    <property type="match status" value="1"/>
</dbReference>
<dbReference type="NCBIfam" id="TIGR00460">
    <property type="entry name" value="fmt"/>
    <property type="match status" value="1"/>
</dbReference>
<reference evidence="7" key="1">
    <citation type="submission" date="2018-05" db="EMBL/GenBank/DDBJ databases">
        <authorList>
            <person name="Lanie J.A."/>
            <person name="Ng W.-L."/>
            <person name="Kazmierczak K.M."/>
            <person name="Andrzejewski T.M."/>
            <person name="Davidsen T.M."/>
            <person name="Wayne K.J."/>
            <person name="Tettelin H."/>
            <person name="Glass J.I."/>
            <person name="Rusch D."/>
            <person name="Podicherti R."/>
            <person name="Tsui H.-C.T."/>
            <person name="Winkler M.E."/>
        </authorList>
    </citation>
    <scope>NUCLEOTIDE SEQUENCE</scope>
</reference>
<dbReference type="AlphaFoldDB" id="A0A381ZIZ7"/>
<dbReference type="HAMAP" id="MF_00182">
    <property type="entry name" value="Formyl_trans"/>
    <property type="match status" value="1"/>
</dbReference>
<sequence>VLSQPDRPSGRGRSVKASPIKQLALDMGVRVEQPETLLDKNLAKQWGSKPDLLIVVAYGLLLPKWMLSWPRLGCVNIHASLLPRWRGAAPIQYAILAGDDVTGITIMKMQECLDVGSVCGQSVLNIGAQETAGELHDRLAALGADVLDEILPDLLRGSIKGKAQDEKSATYAPRITKADSAIDWGLSAKDIERRVRAFNPWPISDSLLSDGRRLRIWQAKALSSRVSTAPGSVIMAGRSGIDVATGEGILRILRVQEPSGNVMSAEAYLAAHPLKGAAFGGK</sequence>
<dbReference type="InterPro" id="IPR005793">
    <property type="entry name" value="Formyl_trans_C"/>
</dbReference>
<feature type="domain" description="Formyl transferase N-terminal" evidence="5">
    <location>
        <begin position="1"/>
        <end position="147"/>
    </location>
</feature>
<dbReference type="InterPro" id="IPR002376">
    <property type="entry name" value="Formyl_transf_N"/>
</dbReference>
<dbReference type="Gene3D" id="3.40.50.12230">
    <property type="match status" value="1"/>
</dbReference>
<dbReference type="EC" id="2.1.2.9" evidence="2"/>
<protein>
    <recommendedName>
        <fullName evidence="2">methionyl-tRNA formyltransferase</fullName>
        <ecNumber evidence="2">2.1.2.9</ecNumber>
    </recommendedName>
</protein>
<dbReference type="InterPro" id="IPR011034">
    <property type="entry name" value="Formyl_transferase-like_C_sf"/>
</dbReference>
<evidence type="ECO:0000256" key="2">
    <source>
        <dbReference type="ARBA" id="ARBA00012261"/>
    </source>
</evidence>
<dbReference type="SUPFAM" id="SSF53328">
    <property type="entry name" value="Formyltransferase"/>
    <property type="match status" value="1"/>
</dbReference>
<evidence type="ECO:0000256" key="1">
    <source>
        <dbReference type="ARBA" id="ARBA00010699"/>
    </source>
</evidence>
<evidence type="ECO:0000259" key="6">
    <source>
        <dbReference type="Pfam" id="PF02911"/>
    </source>
</evidence>
<dbReference type="InterPro" id="IPR036477">
    <property type="entry name" value="Formyl_transf_N_sf"/>
</dbReference>
<dbReference type="PANTHER" id="PTHR11138:SF5">
    <property type="entry name" value="METHIONYL-TRNA FORMYLTRANSFERASE, MITOCHONDRIAL"/>
    <property type="match status" value="1"/>
</dbReference>
<dbReference type="InterPro" id="IPR041711">
    <property type="entry name" value="Met-tRNA-FMT_N"/>
</dbReference>
<dbReference type="CDD" id="cd08704">
    <property type="entry name" value="Met_tRNA_FMT_C"/>
    <property type="match status" value="1"/>
</dbReference>
<evidence type="ECO:0000259" key="5">
    <source>
        <dbReference type="Pfam" id="PF00551"/>
    </source>
</evidence>
<dbReference type="GO" id="GO:0004479">
    <property type="term" value="F:methionyl-tRNA formyltransferase activity"/>
    <property type="evidence" value="ECO:0007669"/>
    <property type="project" value="UniProtKB-EC"/>
</dbReference>
<dbReference type="EMBL" id="UINC01021349">
    <property type="protein sequence ID" value="SVA88727.1"/>
    <property type="molecule type" value="Genomic_DNA"/>
</dbReference>
<keyword evidence="4" id="KW-0648">Protein biosynthesis</keyword>
<accession>A0A381ZIZ7</accession>
<dbReference type="InterPro" id="IPR005794">
    <property type="entry name" value="Fmt"/>
</dbReference>
<name>A0A381ZIZ7_9ZZZZ</name>
<gene>
    <name evidence="7" type="ORF">METZ01_LOCUS141581</name>
</gene>
<dbReference type="Pfam" id="PF02911">
    <property type="entry name" value="Formyl_trans_C"/>
    <property type="match status" value="1"/>
</dbReference>